<dbReference type="Gene3D" id="3.10.420.10">
    <property type="entry name" value="SecB-like"/>
    <property type="match status" value="1"/>
</dbReference>
<organism evidence="1">
    <name type="scientific">uncultured organism</name>
    <dbReference type="NCBI Taxonomy" id="155900"/>
    <lineage>
        <taxon>unclassified sequences</taxon>
        <taxon>environmental samples</taxon>
    </lineage>
</organism>
<dbReference type="AlphaFoldDB" id="A0A5B8RC25"/>
<dbReference type="SUPFAM" id="SSF54611">
    <property type="entry name" value="SecB-like"/>
    <property type="match status" value="1"/>
</dbReference>
<accession>A0A5B8RC25</accession>
<dbReference type="InterPro" id="IPR035958">
    <property type="entry name" value="SecB-like_sf"/>
</dbReference>
<evidence type="ECO:0000313" key="1">
    <source>
        <dbReference type="EMBL" id="QEA05633.1"/>
    </source>
</evidence>
<sequence length="140" mass="15506">MEGSPLQLVSLVYTQIHVQPTAHAPASSEFDSLSLNCNVGFGELPDQGDDPRDYTVEVRLWVSDEQVREHRFPYHLDMGARGHFRIAPGLDASRRKTIVEINGASLLVGAIRDMVTTLTARSVHGPVTLPTLRFIPESEE</sequence>
<name>A0A5B8RC25_9ZZZZ</name>
<reference evidence="1" key="1">
    <citation type="submission" date="2019-06" db="EMBL/GenBank/DDBJ databases">
        <authorList>
            <person name="Murdoch R.W."/>
            <person name="Fathepure B."/>
        </authorList>
    </citation>
    <scope>NUCLEOTIDE SEQUENCE</scope>
</reference>
<gene>
    <name evidence="1" type="ORF">KBTEX_01956</name>
</gene>
<dbReference type="EMBL" id="MN079106">
    <property type="protein sequence ID" value="QEA05633.1"/>
    <property type="molecule type" value="Genomic_DNA"/>
</dbReference>
<proteinExistence type="predicted"/>
<protein>
    <submittedName>
        <fullName evidence="1">Uncharacterized protein</fullName>
    </submittedName>
</protein>